<feature type="transmembrane region" description="Helical" evidence="6">
    <location>
        <begin position="177"/>
        <end position="196"/>
    </location>
</feature>
<dbReference type="EMBL" id="JTJM01000043">
    <property type="protein sequence ID" value="OBW91050.1"/>
    <property type="molecule type" value="Genomic_DNA"/>
</dbReference>
<dbReference type="InterPro" id="IPR050681">
    <property type="entry name" value="CDF/SLC30A"/>
</dbReference>
<keyword evidence="3" id="KW-0864">Zinc transport</keyword>
<dbReference type="GO" id="GO:0005886">
    <property type="term" value="C:plasma membrane"/>
    <property type="evidence" value="ECO:0007669"/>
    <property type="project" value="TreeGrafter"/>
</dbReference>
<keyword evidence="3" id="KW-0862">Zinc</keyword>
<keyword evidence="3" id="KW-0406">Ion transport</keyword>
<evidence type="ECO:0000313" key="9">
    <source>
        <dbReference type="Proteomes" id="UP000243558"/>
    </source>
</evidence>
<evidence type="ECO:0000256" key="2">
    <source>
        <dbReference type="ARBA" id="ARBA00022692"/>
    </source>
</evidence>
<dbReference type="PANTHER" id="PTHR11562:SF17">
    <property type="entry name" value="RE54080P-RELATED"/>
    <property type="match status" value="1"/>
</dbReference>
<organism evidence="8 9">
    <name type="scientific">Gallibacterium genomosp. 3</name>
    <dbReference type="NCBI Taxonomy" id="505345"/>
    <lineage>
        <taxon>Bacteria</taxon>
        <taxon>Pseudomonadati</taxon>
        <taxon>Pseudomonadota</taxon>
        <taxon>Gammaproteobacteria</taxon>
        <taxon>Pasteurellales</taxon>
        <taxon>Pasteurellaceae</taxon>
        <taxon>Gallibacterium</taxon>
    </lineage>
</organism>
<evidence type="ECO:0000259" key="7">
    <source>
        <dbReference type="Pfam" id="PF01545"/>
    </source>
</evidence>
<keyword evidence="4 6" id="KW-1133">Transmembrane helix</keyword>
<feature type="transmembrane region" description="Helical" evidence="6">
    <location>
        <begin position="21"/>
        <end position="45"/>
    </location>
</feature>
<dbReference type="SUPFAM" id="SSF161111">
    <property type="entry name" value="Cation efflux protein transmembrane domain-like"/>
    <property type="match status" value="1"/>
</dbReference>
<evidence type="ECO:0000256" key="1">
    <source>
        <dbReference type="ARBA" id="ARBA00004141"/>
    </source>
</evidence>
<dbReference type="Pfam" id="PF01545">
    <property type="entry name" value="Cation_efflux"/>
    <property type="match status" value="1"/>
</dbReference>
<dbReference type="InterPro" id="IPR027469">
    <property type="entry name" value="Cation_efflux_TMD_sf"/>
</dbReference>
<evidence type="ECO:0000313" key="8">
    <source>
        <dbReference type="EMBL" id="OBW91050.1"/>
    </source>
</evidence>
<keyword evidence="5 6" id="KW-0472">Membrane</keyword>
<feature type="transmembrane region" description="Helical" evidence="6">
    <location>
        <begin position="82"/>
        <end position="101"/>
    </location>
</feature>
<accession>A0A1A7NN62</accession>
<evidence type="ECO:0000256" key="6">
    <source>
        <dbReference type="SAM" id="Phobius"/>
    </source>
</evidence>
<proteinExistence type="predicted"/>
<protein>
    <submittedName>
        <fullName evidence="8">Cytochrome C1</fullName>
    </submittedName>
</protein>
<evidence type="ECO:0000256" key="3">
    <source>
        <dbReference type="ARBA" id="ARBA00022906"/>
    </source>
</evidence>
<evidence type="ECO:0000256" key="4">
    <source>
        <dbReference type="ARBA" id="ARBA00022989"/>
    </source>
</evidence>
<dbReference type="PATRIC" id="fig|505345.7.peg.1768"/>
<reference evidence="8 9" key="1">
    <citation type="submission" date="2014-11" db="EMBL/GenBank/DDBJ databases">
        <title>Pan-genome of Gallibacterium spp.</title>
        <authorList>
            <person name="Kudirkiene E."/>
            <person name="Bojesen A.M."/>
        </authorList>
    </citation>
    <scope>NUCLEOTIDE SEQUENCE [LARGE SCALE GENOMIC DNA]</scope>
    <source>
        <strain evidence="8 9">F151</strain>
    </source>
</reference>
<comment type="caution">
    <text evidence="8">The sequence shown here is derived from an EMBL/GenBank/DDBJ whole genome shotgun (WGS) entry which is preliminary data.</text>
</comment>
<dbReference type="InterPro" id="IPR058533">
    <property type="entry name" value="Cation_efflux_TM"/>
</dbReference>
<feature type="domain" description="Cation efflux protein transmembrane" evidence="7">
    <location>
        <begin position="24"/>
        <end position="203"/>
    </location>
</feature>
<dbReference type="InterPro" id="IPR002524">
    <property type="entry name" value="Cation_efflux"/>
</dbReference>
<dbReference type="Proteomes" id="UP000243558">
    <property type="component" value="Unassembled WGS sequence"/>
</dbReference>
<dbReference type="OrthoDB" id="9809646at2"/>
<dbReference type="AlphaFoldDB" id="A0A1A7NN62"/>
<comment type="subcellular location">
    <subcellularLocation>
        <location evidence="1">Membrane</location>
        <topology evidence="1">Multi-pass membrane protein</topology>
    </subcellularLocation>
</comment>
<sequence>MTSEKSSHTHHHHDHPHTDNKLILFFSFALILGFMLIEFWAGYAFHSLALLADAGHMANDSFALLLALISLFLSAKMQKGFAILNGVSLLVVAIVILFEAVQRWQHPLVIEALPMLSVAIIGLVINMIVAFLMLRGDLNNLNLKAAYLHVLADALGSVIAIIAGLSAWLWAISWVDIVASALLSLFIFRSGWQIVVQAYRSLLEMK</sequence>
<evidence type="ECO:0000256" key="5">
    <source>
        <dbReference type="ARBA" id="ARBA00023136"/>
    </source>
</evidence>
<gene>
    <name evidence="8" type="ORF">QV01_08895</name>
</gene>
<keyword evidence="9" id="KW-1185">Reference proteome</keyword>
<feature type="transmembrane region" description="Helical" evidence="6">
    <location>
        <begin position="113"/>
        <end position="134"/>
    </location>
</feature>
<dbReference type="NCBIfam" id="TIGR01297">
    <property type="entry name" value="CDF"/>
    <property type="match status" value="1"/>
</dbReference>
<keyword evidence="3" id="KW-0813">Transport</keyword>
<feature type="transmembrane region" description="Helical" evidence="6">
    <location>
        <begin position="57"/>
        <end position="75"/>
    </location>
</feature>
<name>A0A1A7NN62_9PAST</name>
<dbReference type="GO" id="GO:0005385">
    <property type="term" value="F:zinc ion transmembrane transporter activity"/>
    <property type="evidence" value="ECO:0007669"/>
    <property type="project" value="TreeGrafter"/>
</dbReference>
<keyword evidence="2 6" id="KW-0812">Transmembrane</keyword>
<dbReference type="Gene3D" id="1.20.1510.10">
    <property type="entry name" value="Cation efflux protein transmembrane domain"/>
    <property type="match status" value="1"/>
</dbReference>
<feature type="transmembrane region" description="Helical" evidence="6">
    <location>
        <begin position="146"/>
        <end position="171"/>
    </location>
</feature>
<dbReference type="PANTHER" id="PTHR11562">
    <property type="entry name" value="CATION EFFLUX PROTEIN/ ZINC TRANSPORTER"/>
    <property type="match status" value="1"/>
</dbReference>